<keyword evidence="7 9" id="KW-0067">ATP-binding</keyword>
<gene>
    <name evidence="9" type="primary">murD</name>
    <name evidence="12" type="ORF">WSI_04835</name>
</gene>
<dbReference type="Pfam" id="PF08245">
    <property type="entry name" value="Mur_ligase_M"/>
    <property type="match status" value="1"/>
</dbReference>
<evidence type="ECO:0000313" key="12">
    <source>
        <dbReference type="EMBL" id="AGH17335.1"/>
    </source>
</evidence>
<dbReference type="InterPro" id="IPR036565">
    <property type="entry name" value="Mur-like_cat_sf"/>
</dbReference>
<evidence type="ECO:0000259" key="10">
    <source>
        <dbReference type="Pfam" id="PF07991"/>
    </source>
</evidence>
<dbReference type="Gene3D" id="3.90.190.20">
    <property type="entry name" value="Mur ligase, C-terminal domain"/>
    <property type="match status" value="1"/>
</dbReference>
<dbReference type="RefSeq" id="WP_015452930.1">
    <property type="nucleotide sequence ID" value="NC_020549.1"/>
</dbReference>
<dbReference type="EMBL" id="CP004005">
    <property type="protein sequence ID" value="AGH17335.1"/>
    <property type="molecule type" value="Genomic_DNA"/>
</dbReference>
<evidence type="ECO:0000259" key="11">
    <source>
        <dbReference type="Pfam" id="PF08245"/>
    </source>
</evidence>
<dbReference type="PROSITE" id="PS01011">
    <property type="entry name" value="FOLYLPOLYGLU_SYNT_1"/>
    <property type="match status" value="1"/>
</dbReference>
<feature type="binding site" evidence="9">
    <location>
        <begin position="120"/>
        <end position="126"/>
    </location>
    <ligand>
        <name>ATP</name>
        <dbReference type="ChEBI" id="CHEBI:30616"/>
    </ligand>
</feature>
<evidence type="ECO:0000256" key="4">
    <source>
        <dbReference type="ARBA" id="ARBA00022598"/>
    </source>
</evidence>
<evidence type="ECO:0000256" key="6">
    <source>
        <dbReference type="ARBA" id="ARBA00022741"/>
    </source>
</evidence>
<dbReference type="InterPro" id="IPR036615">
    <property type="entry name" value="Mur_ligase_C_dom_sf"/>
</dbReference>
<evidence type="ECO:0000256" key="5">
    <source>
        <dbReference type="ARBA" id="ARBA00022618"/>
    </source>
</evidence>
<comment type="pathway">
    <text evidence="2 9">Cell wall biogenesis; peptidoglycan biosynthesis.</text>
</comment>
<evidence type="ECO:0000256" key="2">
    <source>
        <dbReference type="ARBA" id="ARBA00004752"/>
    </source>
</evidence>
<dbReference type="NCBIfam" id="TIGR01087">
    <property type="entry name" value="murD"/>
    <property type="match status" value="1"/>
</dbReference>
<dbReference type="PANTHER" id="PTHR43692:SF1">
    <property type="entry name" value="UDP-N-ACETYLMURAMOYLALANINE--D-GLUTAMATE LIGASE"/>
    <property type="match status" value="1"/>
</dbReference>
<comment type="function">
    <text evidence="9">Cell wall formation. Catalyzes the addition of glutamate to the nucleotide precursor UDP-N-acetylmuramoyl-L-alanine (UMA).</text>
</comment>
<comment type="subcellular location">
    <subcellularLocation>
        <location evidence="1 9">Cytoplasm</location>
    </subcellularLocation>
</comment>
<keyword evidence="5 9" id="KW-0132">Cell division</keyword>
<dbReference type="InterPro" id="IPR013221">
    <property type="entry name" value="Mur_ligase_cen"/>
</dbReference>
<comment type="catalytic activity">
    <reaction evidence="9">
        <text>UDP-N-acetyl-alpha-D-muramoyl-L-alanine + D-glutamate + ATP = UDP-N-acetyl-alpha-D-muramoyl-L-alanyl-D-glutamate + ADP + phosphate + H(+)</text>
        <dbReference type="Rhea" id="RHEA:16429"/>
        <dbReference type="ChEBI" id="CHEBI:15378"/>
        <dbReference type="ChEBI" id="CHEBI:29986"/>
        <dbReference type="ChEBI" id="CHEBI:30616"/>
        <dbReference type="ChEBI" id="CHEBI:43474"/>
        <dbReference type="ChEBI" id="CHEBI:83898"/>
        <dbReference type="ChEBI" id="CHEBI:83900"/>
        <dbReference type="ChEBI" id="CHEBI:456216"/>
        <dbReference type="EC" id="6.3.2.9"/>
    </reaction>
</comment>
<dbReference type="GeneID" id="93077326"/>
<dbReference type="InterPro" id="IPR013116">
    <property type="entry name" value="KARI_N"/>
</dbReference>
<dbReference type="Gene3D" id="3.40.50.720">
    <property type="entry name" value="NAD(P)-binding Rossmann-like Domain"/>
    <property type="match status" value="1"/>
</dbReference>
<dbReference type="HAMAP" id="MF_00639">
    <property type="entry name" value="MurD"/>
    <property type="match status" value="1"/>
</dbReference>
<evidence type="ECO:0000256" key="8">
    <source>
        <dbReference type="ARBA" id="ARBA00023306"/>
    </source>
</evidence>
<organism evidence="12 13">
    <name type="scientific">Candidatus Liberibacter asiaticus str. gxpsy</name>
    <dbReference type="NCBI Taxonomy" id="1174529"/>
    <lineage>
        <taxon>Bacteria</taxon>
        <taxon>Pseudomonadati</taxon>
        <taxon>Pseudomonadota</taxon>
        <taxon>Alphaproteobacteria</taxon>
        <taxon>Hyphomicrobiales</taxon>
        <taxon>Rhizobiaceae</taxon>
        <taxon>Liberibacter</taxon>
    </lineage>
</organism>
<evidence type="ECO:0000256" key="1">
    <source>
        <dbReference type="ARBA" id="ARBA00004496"/>
    </source>
</evidence>
<keyword evidence="4 9" id="KW-0436">Ligase</keyword>
<keyword evidence="8 9" id="KW-0131">Cell cycle</keyword>
<keyword evidence="3 9" id="KW-0963">Cytoplasm</keyword>
<dbReference type="SUPFAM" id="SSF53623">
    <property type="entry name" value="MurD-like peptide ligases, catalytic domain"/>
    <property type="match status" value="1"/>
</dbReference>
<feature type="domain" description="KARI N-terminal Rossmann" evidence="10">
    <location>
        <begin position="7"/>
        <end position="60"/>
    </location>
</feature>
<dbReference type="InterPro" id="IPR036291">
    <property type="entry name" value="NAD(P)-bd_dom_sf"/>
</dbReference>
<evidence type="ECO:0000313" key="13">
    <source>
        <dbReference type="Proteomes" id="UP000011820"/>
    </source>
</evidence>
<feature type="domain" description="Mur ligase central" evidence="11">
    <location>
        <begin position="118"/>
        <end position="291"/>
    </location>
</feature>
<dbReference type="Gene3D" id="3.40.1190.10">
    <property type="entry name" value="Mur-like, catalytic domain"/>
    <property type="match status" value="1"/>
</dbReference>
<name>A0ABN4B1T5_LIBAS</name>
<keyword evidence="9" id="KW-0961">Cell wall biogenesis/degradation</keyword>
<dbReference type="SUPFAM" id="SSF53244">
    <property type="entry name" value="MurD-like peptide ligases, peptide-binding domain"/>
    <property type="match status" value="1"/>
</dbReference>
<dbReference type="Pfam" id="PF07991">
    <property type="entry name" value="KARI_N"/>
    <property type="match status" value="1"/>
</dbReference>
<reference evidence="12 13" key="1">
    <citation type="journal article" date="2013" name="Genome Announc.">
        <title>Complete Genome Sequence of a Chinese Strain of 'Candidatus Liberibacter asiaticus'.</title>
        <authorList>
            <person name="Lin H."/>
            <person name="Han C.S."/>
            <person name="Liu B."/>
            <person name="Lou B."/>
            <person name="Bai X."/>
            <person name="Deng C."/>
            <person name="Civerolo E.L."/>
            <person name="Gupta G."/>
        </authorList>
    </citation>
    <scope>NUCLEOTIDE SEQUENCE [LARGE SCALE GENOMIC DNA]</scope>
    <source>
        <strain evidence="13">gxpsy</strain>
    </source>
</reference>
<evidence type="ECO:0000256" key="9">
    <source>
        <dbReference type="HAMAP-Rule" id="MF_00639"/>
    </source>
</evidence>
<keyword evidence="9" id="KW-0133">Cell shape</keyword>
<dbReference type="EC" id="6.3.2.9" evidence="9"/>
<dbReference type="Proteomes" id="UP000011820">
    <property type="component" value="Chromosome"/>
</dbReference>
<dbReference type="InterPro" id="IPR005762">
    <property type="entry name" value="MurD"/>
</dbReference>
<keyword evidence="9" id="KW-0573">Peptidoglycan synthesis</keyword>
<accession>A0ABN4B1T5</accession>
<comment type="similarity">
    <text evidence="9">Belongs to the MurCDEF family.</text>
</comment>
<dbReference type="InterPro" id="IPR018109">
    <property type="entry name" value="Folylpolyglutamate_synth_CS"/>
</dbReference>
<dbReference type="PANTHER" id="PTHR43692">
    <property type="entry name" value="UDP-N-ACETYLMURAMOYLALANINE--D-GLUTAMATE LIGASE"/>
    <property type="match status" value="1"/>
</dbReference>
<keyword evidence="13" id="KW-1185">Reference proteome</keyword>
<proteinExistence type="inferred from homology"/>
<evidence type="ECO:0000256" key="3">
    <source>
        <dbReference type="ARBA" id="ARBA00022490"/>
    </source>
</evidence>
<sequence>MKLSSFRNHSIAVFGLGRSGLSAACALKDSGVHVIAWDDHPCAVKQAKDMGIEVIDFREIPWSIISFLVLSPGIALTGENAHWCVKLANQFNVEIIGDIELFVRERRFSSLQSPFIAVTGTNGKSSTVALISHVLRKNGYDVQLGGNIGLPILNLEYFSPNRFYVIECSSYQIELTPTIDPSIGVLLNISPDHLDRHHTLENYVNIKKKIVTMSKHAIICINDHQCEKIAYDMNFIGHSISRISSQSLQSDSDLYIDESFLKCSATSEVIFDFSQETKKHNIQNLVTSAVVCMQLGLKVEEIKRALLSCGGLTHRLQTIARLGHVIFINDSKATNLHSVIHAFLNEKRRIYWIAGGLSKSDDFSTLFPFISKIAKAYFIGNSAMLFFHHFGGKINSTLSKTLDQALKSVVRDVENVQLPSIVLFSPGCASFDQYNNFRERGFSFMSQVSEIPGIEMLVDIEEERKSLW</sequence>
<evidence type="ECO:0000256" key="7">
    <source>
        <dbReference type="ARBA" id="ARBA00022840"/>
    </source>
</evidence>
<keyword evidence="6 9" id="KW-0547">Nucleotide-binding</keyword>
<protein>
    <recommendedName>
        <fullName evidence="9">UDP-N-acetylmuramoylalanine--D-glutamate ligase</fullName>
        <ecNumber evidence="9">6.3.2.9</ecNumber>
    </recommendedName>
    <alternativeName>
        <fullName evidence="9">D-glutamic acid-adding enzyme</fullName>
    </alternativeName>
    <alternativeName>
        <fullName evidence="9">UDP-N-acetylmuramoyl-L-alanyl-D-glutamate synthetase</fullName>
    </alternativeName>
</protein>
<dbReference type="SUPFAM" id="SSF51735">
    <property type="entry name" value="NAD(P)-binding Rossmann-fold domains"/>
    <property type="match status" value="1"/>
</dbReference>